<gene>
    <name evidence="7" type="ORF">AFUS01_LOCUS42691</name>
</gene>
<keyword evidence="4" id="KW-0576">Peroxisome</keyword>
<evidence type="ECO:0000256" key="3">
    <source>
        <dbReference type="ARBA" id="ARBA00022598"/>
    </source>
</evidence>
<evidence type="ECO:0000313" key="8">
    <source>
        <dbReference type="Proteomes" id="UP000708208"/>
    </source>
</evidence>
<dbReference type="AlphaFoldDB" id="A0A8J2PTY3"/>
<dbReference type="GO" id="GO:0016405">
    <property type="term" value="F:CoA-ligase activity"/>
    <property type="evidence" value="ECO:0007669"/>
    <property type="project" value="TreeGrafter"/>
</dbReference>
<feature type="domain" description="AMP-binding enzyme C-terminal" evidence="6">
    <location>
        <begin position="475"/>
        <end position="551"/>
    </location>
</feature>
<keyword evidence="3" id="KW-0436">Ligase</keyword>
<evidence type="ECO:0000313" key="7">
    <source>
        <dbReference type="EMBL" id="CAG7833039.1"/>
    </source>
</evidence>
<dbReference type="PROSITE" id="PS00455">
    <property type="entry name" value="AMP_BINDING"/>
    <property type="match status" value="1"/>
</dbReference>
<dbReference type="Pfam" id="PF00501">
    <property type="entry name" value="AMP-binding"/>
    <property type="match status" value="1"/>
</dbReference>
<evidence type="ECO:0000259" key="5">
    <source>
        <dbReference type="Pfam" id="PF00501"/>
    </source>
</evidence>
<dbReference type="Pfam" id="PF13193">
    <property type="entry name" value="AMP-binding_C"/>
    <property type="match status" value="1"/>
</dbReference>
<evidence type="ECO:0000256" key="1">
    <source>
        <dbReference type="ARBA" id="ARBA00004275"/>
    </source>
</evidence>
<dbReference type="InterPro" id="IPR025110">
    <property type="entry name" value="AMP-bd_C"/>
</dbReference>
<keyword evidence="8" id="KW-1185">Reference proteome</keyword>
<comment type="similarity">
    <text evidence="2">Belongs to the ATP-dependent AMP-binding enzyme family.</text>
</comment>
<proteinExistence type="inferred from homology"/>
<evidence type="ECO:0000256" key="4">
    <source>
        <dbReference type="ARBA" id="ARBA00023140"/>
    </source>
</evidence>
<dbReference type="InterPro" id="IPR000873">
    <property type="entry name" value="AMP-dep_synth/lig_dom"/>
</dbReference>
<reference evidence="7" key="1">
    <citation type="submission" date="2021-06" db="EMBL/GenBank/DDBJ databases">
        <authorList>
            <person name="Hodson N. C."/>
            <person name="Mongue J. A."/>
            <person name="Jaron S. K."/>
        </authorList>
    </citation>
    <scope>NUCLEOTIDE SEQUENCE</scope>
</reference>
<dbReference type="OrthoDB" id="10253869at2759"/>
<accession>A0A8J2PTY3</accession>
<evidence type="ECO:0000259" key="6">
    <source>
        <dbReference type="Pfam" id="PF13193"/>
    </source>
</evidence>
<evidence type="ECO:0000256" key="2">
    <source>
        <dbReference type="ARBA" id="ARBA00006432"/>
    </source>
</evidence>
<dbReference type="PANTHER" id="PTHR24096:SF149">
    <property type="entry name" value="AMP-BINDING DOMAIN-CONTAINING PROTEIN-RELATED"/>
    <property type="match status" value="1"/>
</dbReference>
<sequence length="627" mass="70035">MCLLLDYMTSGHWLLYDSSNSWVNSDIVMAAENVLVSDVEFVFELEDKTLPKYLLRRSKELADEGKSYWITDVISGESHSYEDYNDETQRIASFFYKHGVRLGDTVIYMTSDLVKIHIIFAGIWRANGIVRASYPEDDEDTLISRVEESRVGWIICDHSAVEMCKSVAQKVYWDVEVIVYGDADGCTSIEELFQDDGTECPELEIAEDSPALILCTSGTTGRSKGAVHTHNGLLQTLASTDLYLPLTSDAPNLFISKGTHITGCVFPLCAFVSGKHCLVMPVINKHNLFESVTTYKPGFIWGFPTFLLLMVNDPEASNYDFSSITIVASGGAQITPQIQKTMQELPNLEAFVNIYGLTEVVPLCGENDPSTKPMKKFDDIPPFSVGKVSPGASITIRDPDTGVILGQNERGEICVKTERAFASYLNNSEATSDAFIDGYFKTGDLGYFDENQFIFLVDRIKEIFKYFNNHISPTELEDVISQHDAINEVCVFGIDDPEGGGSIPRAVATVKSGDVTSEEILEFANGKLPDYKKLRGGLFIVDELPRGKTGKITRNLHLESLPNFLAITIQMDSSNQEIYTGVFLLSTYIYSLIKLRQLPPVMFHTLISISWEFHHEALHTLTELHRH</sequence>
<dbReference type="EMBL" id="CAJVCH010568207">
    <property type="protein sequence ID" value="CAG7833039.1"/>
    <property type="molecule type" value="Genomic_DNA"/>
</dbReference>
<comment type="caution">
    <text evidence="7">The sequence shown here is derived from an EMBL/GenBank/DDBJ whole genome shotgun (WGS) entry which is preliminary data.</text>
</comment>
<comment type="subcellular location">
    <subcellularLocation>
        <location evidence="1">Peroxisome</location>
    </subcellularLocation>
</comment>
<dbReference type="PANTHER" id="PTHR24096">
    <property type="entry name" value="LONG-CHAIN-FATTY-ACID--COA LIGASE"/>
    <property type="match status" value="1"/>
</dbReference>
<dbReference type="InterPro" id="IPR020845">
    <property type="entry name" value="AMP-binding_CS"/>
</dbReference>
<organism evidence="7 8">
    <name type="scientific">Allacma fusca</name>
    <dbReference type="NCBI Taxonomy" id="39272"/>
    <lineage>
        <taxon>Eukaryota</taxon>
        <taxon>Metazoa</taxon>
        <taxon>Ecdysozoa</taxon>
        <taxon>Arthropoda</taxon>
        <taxon>Hexapoda</taxon>
        <taxon>Collembola</taxon>
        <taxon>Symphypleona</taxon>
        <taxon>Sminthuridae</taxon>
        <taxon>Allacma</taxon>
    </lineage>
</organism>
<feature type="domain" description="AMP-dependent synthetase/ligase" evidence="5">
    <location>
        <begin position="75"/>
        <end position="425"/>
    </location>
</feature>
<protein>
    <submittedName>
        <fullName evidence="7">Uncharacterized protein</fullName>
    </submittedName>
</protein>
<name>A0A8J2PTY3_9HEXA</name>
<dbReference type="Proteomes" id="UP000708208">
    <property type="component" value="Unassembled WGS sequence"/>
</dbReference>
<dbReference type="GO" id="GO:0005777">
    <property type="term" value="C:peroxisome"/>
    <property type="evidence" value="ECO:0007669"/>
    <property type="project" value="UniProtKB-SubCell"/>
</dbReference>